<evidence type="ECO:0000313" key="3">
    <source>
        <dbReference type="EMBL" id="CAD9978781.1"/>
    </source>
</evidence>
<name>A0A7S3DTV0_9STRA</name>
<dbReference type="SUPFAM" id="SSF55781">
    <property type="entry name" value="GAF domain-like"/>
    <property type="match status" value="1"/>
</dbReference>
<dbReference type="Pfam" id="PF01590">
    <property type="entry name" value="GAF"/>
    <property type="match status" value="1"/>
</dbReference>
<protein>
    <recommendedName>
        <fullName evidence="2">GAF domain-containing protein</fullName>
    </recommendedName>
</protein>
<dbReference type="AlphaFoldDB" id="A0A7S3DTV0"/>
<feature type="domain" description="GAF" evidence="2">
    <location>
        <begin position="33"/>
        <end position="166"/>
    </location>
</feature>
<dbReference type="Gene3D" id="3.30.450.40">
    <property type="match status" value="1"/>
</dbReference>
<dbReference type="InterPro" id="IPR029016">
    <property type="entry name" value="GAF-like_dom_sf"/>
</dbReference>
<proteinExistence type="predicted"/>
<accession>A0A7S3DTV0</accession>
<reference evidence="3" key="1">
    <citation type="submission" date="2021-01" db="EMBL/GenBank/DDBJ databases">
        <authorList>
            <person name="Corre E."/>
            <person name="Pelletier E."/>
            <person name="Niang G."/>
            <person name="Scheremetjew M."/>
            <person name="Finn R."/>
            <person name="Kale V."/>
            <person name="Holt S."/>
            <person name="Cochrane G."/>
            <person name="Meng A."/>
            <person name="Brown T."/>
            <person name="Cohen L."/>
        </authorList>
    </citation>
    <scope>NUCLEOTIDE SEQUENCE</scope>
    <source>
        <strain evidence="3">CCMP125</strain>
    </source>
</reference>
<evidence type="ECO:0000259" key="2">
    <source>
        <dbReference type="Pfam" id="PF01590"/>
    </source>
</evidence>
<feature type="region of interest" description="Disordered" evidence="1">
    <location>
        <begin position="484"/>
        <end position="503"/>
    </location>
</feature>
<feature type="region of interest" description="Disordered" evidence="1">
    <location>
        <begin position="258"/>
        <end position="283"/>
    </location>
</feature>
<dbReference type="InterPro" id="IPR003018">
    <property type="entry name" value="GAF"/>
</dbReference>
<dbReference type="PANTHER" id="PTHR43102">
    <property type="entry name" value="SLR1143 PROTEIN"/>
    <property type="match status" value="1"/>
</dbReference>
<organism evidence="3">
    <name type="scientific">Entomoneis paludosa</name>
    <dbReference type="NCBI Taxonomy" id="265537"/>
    <lineage>
        <taxon>Eukaryota</taxon>
        <taxon>Sar</taxon>
        <taxon>Stramenopiles</taxon>
        <taxon>Ochrophyta</taxon>
        <taxon>Bacillariophyta</taxon>
        <taxon>Bacillariophyceae</taxon>
        <taxon>Bacillariophycidae</taxon>
        <taxon>Entomoneidaceae</taxon>
        <taxon>Entomoneis</taxon>
    </lineage>
</organism>
<dbReference type="EMBL" id="HBHT01027639">
    <property type="protein sequence ID" value="CAD9978781.1"/>
    <property type="molecule type" value="Transcribed_RNA"/>
</dbReference>
<sequence>MVDEANSEPQTMEQELKRLQTLQSYFVLDSEGEEQFDRITRMAAQVFDVPIALVSLVDLGRQWFLSRVGLDASVTETPRQLAFCAHTIISKHKTMVIPDASQDFRFQNNPFVTDGLKVRFYAGAALISPEGYKLGTLCMISPTARPQGLTDSQQVMLEEMGSMVVSAMVARRNRMVKQDYEERFKALAATFVETSQQLNQAKETLTQVLERQSWDMDHEDTVQLSELARDLDMRSQICAATTRNILMDVVTGESIGMQEEKTCPRAASTEEETSSRRGSVRDSLASVDTNASYLAETLLGFDEIVNPSTDMTKLFDNVNAIVAKFPYRDHVTVELHKSVPKRIIAEDLLLFRSVLNLLTHCMGQQEDASEELNQSGIVIRRSASRDDELLVKAVQRGKAIPKERANDLFKNKDSLLAPVATMVRSMGGRYGMYEGKWTHGGATGTTGVQSIFWFQIPYGLLESDLMEPSQNTLDKTLLKSHDMSLAHGSAHSTTTSKTAGSNMSLDTDPFQRALLEAGCGGR</sequence>
<feature type="compositionally biased region" description="Polar residues" evidence="1">
    <location>
        <begin position="490"/>
        <end position="503"/>
    </location>
</feature>
<evidence type="ECO:0000256" key="1">
    <source>
        <dbReference type="SAM" id="MobiDB-lite"/>
    </source>
</evidence>
<gene>
    <name evidence="3" type="ORF">APAL1065_LOCUS18567</name>
</gene>
<dbReference type="PANTHER" id="PTHR43102:SF2">
    <property type="entry name" value="GAF DOMAIN-CONTAINING PROTEIN"/>
    <property type="match status" value="1"/>
</dbReference>